<feature type="domain" description="RRM" evidence="9">
    <location>
        <begin position="255"/>
        <end position="332"/>
    </location>
</feature>
<comment type="caution">
    <text evidence="10">The sequence shown here is derived from an EMBL/GenBank/DDBJ whole genome shotgun (WGS) entry which is preliminary data.</text>
</comment>
<feature type="region of interest" description="Disordered" evidence="8">
    <location>
        <begin position="332"/>
        <end position="415"/>
    </location>
</feature>
<dbReference type="InterPro" id="IPR000504">
    <property type="entry name" value="RRM_dom"/>
</dbReference>
<feature type="compositionally biased region" description="Acidic residues" evidence="8">
    <location>
        <begin position="63"/>
        <end position="79"/>
    </location>
</feature>
<dbReference type="Proteomes" id="UP001362899">
    <property type="component" value="Unassembled WGS sequence"/>
</dbReference>
<evidence type="ECO:0000256" key="4">
    <source>
        <dbReference type="ARBA" id="ARBA00015520"/>
    </source>
</evidence>
<dbReference type="PANTHER" id="PTHR23236:SF25">
    <property type="entry name" value="RNA-BINDING PROTEIN 34"/>
    <property type="match status" value="1"/>
</dbReference>
<feature type="compositionally biased region" description="Basic and acidic residues" evidence="8">
    <location>
        <begin position="112"/>
        <end position="127"/>
    </location>
</feature>
<feature type="compositionally biased region" description="Basic residues" evidence="8">
    <location>
        <begin position="400"/>
        <end position="415"/>
    </location>
</feature>
<dbReference type="AlphaFoldDB" id="A0AAV5RC77"/>
<evidence type="ECO:0000256" key="1">
    <source>
        <dbReference type="ARBA" id="ARBA00002475"/>
    </source>
</evidence>
<dbReference type="InterPro" id="IPR012677">
    <property type="entry name" value="Nucleotide-bd_a/b_plait_sf"/>
</dbReference>
<evidence type="ECO:0000256" key="8">
    <source>
        <dbReference type="SAM" id="MobiDB-lite"/>
    </source>
</evidence>
<dbReference type="PROSITE" id="PS50102">
    <property type="entry name" value="RRM"/>
    <property type="match status" value="1"/>
</dbReference>
<accession>A0AAV5RC77</accession>
<dbReference type="PANTHER" id="PTHR23236">
    <property type="entry name" value="EUKARYOTIC TRANSLATION INITIATION FACTOR 4B/4H"/>
    <property type="match status" value="1"/>
</dbReference>
<dbReference type="InterPro" id="IPR034221">
    <property type="entry name" value="RBM34_RRM2"/>
</dbReference>
<dbReference type="CDD" id="cd12395">
    <property type="entry name" value="RRM2_RBM34"/>
    <property type="match status" value="1"/>
</dbReference>
<feature type="region of interest" description="Disordered" evidence="8">
    <location>
        <begin position="33"/>
        <end position="94"/>
    </location>
</feature>
<evidence type="ECO:0000256" key="7">
    <source>
        <dbReference type="PROSITE-ProRule" id="PRU00176"/>
    </source>
</evidence>
<evidence type="ECO:0000256" key="6">
    <source>
        <dbReference type="ARBA" id="ARBA00023242"/>
    </source>
</evidence>
<dbReference type="Gene3D" id="3.30.70.330">
    <property type="match status" value="2"/>
</dbReference>
<dbReference type="EMBL" id="BTGC01000001">
    <property type="protein sequence ID" value="GMM49171.1"/>
    <property type="molecule type" value="Genomic_DNA"/>
</dbReference>
<organism evidence="10 11">
    <name type="scientific">Starmerella bacillaris</name>
    <name type="common">Yeast</name>
    <name type="synonym">Candida zemplinina</name>
    <dbReference type="NCBI Taxonomy" id="1247836"/>
    <lineage>
        <taxon>Eukaryota</taxon>
        <taxon>Fungi</taxon>
        <taxon>Dikarya</taxon>
        <taxon>Ascomycota</taxon>
        <taxon>Saccharomycotina</taxon>
        <taxon>Dipodascomycetes</taxon>
        <taxon>Dipodascales</taxon>
        <taxon>Trichomonascaceae</taxon>
        <taxon>Starmerella</taxon>
    </lineage>
</organism>
<sequence length="415" mass="47525">MGLFDTSKQNDDVSSLFAPLNPEIIKKSGIKNESKEKKIAKTEKAEKNSDEKVPKELEKEDVVNSEDEEESNEENDDVDAVNSQSEQKDEQADIEIEDAYFLKINEKEKKEELKRVEADDSNKEEKTSTQTDSLTAENGTEEPAYDTKDAETTLFVKNIPNKVLLSNQNSREFRRLFGPGIKTLRFRSIAMSEAIPRKAAFVQRKVHETRVSINAYIVYKTKDQFYEKLNSMNLVKFMDHNLFVDKVNARMASKQAVFVGNLPFDAGEQQLYEHFRDCGNVQNVRVVRDKKYNIGKGFAYVQFEDVSSVQVALQKHDSEFQNRKLRVTKCASLHAQSQRKPFNMKQTTRSRQHAQSKKKEEKEKGKDSGNLKTNKKANGLKAPVFEGLRAQPGTQPSTGSKRKRPQDQRKRRKAS</sequence>
<dbReference type="SUPFAM" id="SSF54928">
    <property type="entry name" value="RNA-binding domain, RBD"/>
    <property type="match status" value="1"/>
</dbReference>
<feature type="compositionally biased region" description="Polar residues" evidence="8">
    <location>
        <begin position="334"/>
        <end position="347"/>
    </location>
</feature>
<feature type="region of interest" description="Disordered" evidence="8">
    <location>
        <begin position="1"/>
        <end position="21"/>
    </location>
</feature>
<dbReference type="GO" id="GO:0005730">
    <property type="term" value="C:nucleolus"/>
    <property type="evidence" value="ECO:0007669"/>
    <property type="project" value="UniProtKB-SubCell"/>
</dbReference>
<keyword evidence="6" id="KW-0539">Nucleus</keyword>
<name>A0AAV5RC77_STABA</name>
<keyword evidence="5 7" id="KW-0694">RNA-binding</keyword>
<evidence type="ECO:0000313" key="10">
    <source>
        <dbReference type="EMBL" id="GMM49171.1"/>
    </source>
</evidence>
<evidence type="ECO:0000259" key="9">
    <source>
        <dbReference type="PROSITE" id="PS50102"/>
    </source>
</evidence>
<evidence type="ECO:0000256" key="3">
    <source>
        <dbReference type="ARBA" id="ARBA00007077"/>
    </source>
</evidence>
<dbReference type="InterPro" id="IPR035979">
    <property type="entry name" value="RBD_domain_sf"/>
</dbReference>
<feature type="region of interest" description="Disordered" evidence="8">
    <location>
        <begin position="112"/>
        <end position="146"/>
    </location>
</feature>
<gene>
    <name evidence="10" type="ORF">DASB73_001290</name>
</gene>
<comment type="subcellular location">
    <subcellularLocation>
        <location evidence="2">Nucleus</location>
        <location evidence="2">Nucleolus</location>
    </subcellularLocation>
</comment>
<comment type="function">
    <text evidence="1">Involved in pre-25S rRNA processing.</text>
</comment>
<keyword evidence="11" id="KW-1185">Reference proteome</keyword>
<feature type="compositionally biased region" description="Basic and acidic residues" evidence="8">
    <location>
        <begin position="33"/>
        <end position="62"/>
    </location>
</feature>
<comment type="similarity">
    <text evidence="3">Belongs to the RRM RBM34 family.</text>
</comment>
<evidence type="ECO:0000256" key="5">
    <source>
        <dbReference type="ARBA" id="ARBA00022884"/>
    </source>
</evidence>
<feature type="compositionally biased region" description="Polar residues" evidence="8">
    <location>
        <begin position="128"/>
        <end position="138"/>
    </location>
</feature>
<evidence type="ECO:0000313" key="11">
    <source>
        <dbReference type="Proteomes" id="UP001362899"/>
    </source>
</evidence>
<protein>
    <recommendedName>
        <fullName evidence="4">Nucleolar protein 12</fullName>
    </recommendedName>
</protein>
<dbReference type="SMART" id="SM00360">
    <property type="entry name" value="RRM"/>
    <property type="match status" value="1"/>
</dbReference>
<dbReference type="GO" id="GO:0003723">
    <property type="term" value="F:RNA binding"/>
    <property type="evidence" value="ECO:0007669"/>
    <property type="project" value="UniProtKB-UniRule"/>
</dbReference>
<feature type="compositionally biased region" description="Basic and acidic residues" evidence="8">
    <location>
        <begin position="357"/>
        <end position="369"/>
    </location>
</feature>
<reference evidence="10 11" key="1">
    <citation type="journal article" date="2023" name="Elife">
        <title>Identification of key yeast species and microbe-microbe interactions impacting larval growth of Drosophila in the wild.</title>
        <authorList>
            <person name="Mure A."/>
            <person name="Sugiura Y."/>
            <person name="Maeda R."/>
            <person name="Honda K."/>
            <person name="Sakurai N."/>
            <person name="Takahashi Y."/>
            <person name="Watada M."/>
            <person name="Katoh T."/>
            <person name="Gotoh A."/>
            <person name="Gotoh Y."/>
            <person name="Taniguchi I."/>
            <person name="Nakamura K."/>
            <person name="Hayashi T."/>
            <person name="Katayama T."/>
            <person name="Uemura T."/>
            <person name="Hattori Y."/>
        </authorList>
    </citation>
    <scope>NUCLEOTIDE SEQUENCE [LARGE SCALE GENOMIC DNA]</scope>
    <source>
        <strain evidence="10 11">SB-73</strain>
    </source>
</reference>
<dbReference type="Pfam" id="PF00076">
    <property type="entry name" value="RRM_1"/>
    <property type="match status" value="1"/>
</dbReference>
<evidence type="ECO:0000256" key="2">
    <source>
        <dbReference type="ARBA" id="ARBA00004604"/>
    </source>
</evidence>
<proteinExistence type="inferred from homology"/>